<feature type="compositionally biased region" description="Basic and acidic residues" evidence="1">
    <location>
        <begin position="109"/>
        <end position="121"/>
    </location>
</feature>
<dbReference type="EMBL" id="JBEGDP010000010">
    <property type="protein sequence ID" value="MEQ7847740.1"/>
    <property type="molecule type" value="Genomic_DNA"/>
</dbReference>
<dbReference type="RefSeq" id="WP_349804658.1">
    <property type="nucleotide sequence ID" value="NZ_JBEGDP010000010.1"/>
</dbReference>
<sequence>MNPQEAAALLGVAASFDNRKPDPDAATAWSVALRDVRFVDARDAVVAHYSRTSDWLMPAHVIHGVKAIRRNRLLEHPPITPPDLEEAETRAWMRAMTQRIADGEVIDPEAARGELKPRNLGELRSLMARPDEDGAA</sequence>
<accession>A0ABV1NYY7</accession>
<comment type="caution">
    <text evidence="2">The sequence shown here is derived from an EMBL/GenBank/DDBJ whole genome shotgun (WGS) entry which is preliminary data.</text>
</comment>
<organism evidence="2 3">
    <name type="scientific">Nocardioides kribbensis</name>
    <dbReference type="NCBI Taxonomy" id="305517"/>
    <lineage>
        <taxon>Bacteria</taxon>
        <taxon>Bacillati</taxon>
        <taxon>Actinomycetota</taxon>
        <taxon>Actinomycetes</taxon>
        <taxon>Propionibacteriales</taxon>
        <taxon>Nocardioidaceae</taxon>
        <taxon>Nocardioides</taxon>
    </lineage>
</organism>
<feature type="region of interest" description="Disordered" evidence="1">
    <location>
        <begin position="108"/>
        <end position="136"/>
    </location>
</feature>
<dbReference type="Proteomes" id="UP001482520">
    <property type="component" value="Unassembled WGS sequence"/>
</dbReference>
<evidence type="ECO:0000313" key="2">
    <source>
        <dbReference type="EMBL" id="MEQ7847740.1"/>
    </source>
</evidence>
<protein>
    <submittedName>
        <fullName evidence="2">Uncharacterized protein</fullName>
    </submittedName>
</protein>
<proteinExistence type="predicted"/>
<evidence type="ECO:0000313" key="3">
    <source>
        <dbReference type="Proteomes" id="UP001482520"/>
    </source>
</evidence>
<reference evidence="2 3" key="1">
    <citation type="submission" date="2024-02" db="EMBL/GenBank/DDBJ databases">
        <title>Full genome sequence of Nocardioides kribbensis.</title>
        <authorList>
            <person name="Poletto B.L."/>
            <person name="Silva G."/>
            <person name="Galante D."/>
            <person name="Campos K.R."/>
            <person name="Santos M.B.N."/>
            <person name="Sacchi C.T."/>
        </authorList>
    </citation>
    <scope>NUCLEOTIDE SEQUENCE [LARGE SCALE GENOMIC DNA]</scope>
    <source>
        <strain evidence="2 3">O4R</strain>
    </source>
</reference>
<gene>
    <name evidence="2" type="ORF">V6R90_10655</name>
</gene>
<name>A0ABV1NYY7_9ACTN</name>
<keyword evidence="3" id="KW-1185">Reference proteome</keyword>
<evidence type="ECO:0000256" key="1">
    <source>
        <dbReference type="SAM" id="MobiDB-lite"/>
    </source>
</evidence>